<dbReference type="Proteomes" id="UP001202052">
    <property type="component" value="Unassembled WGS sequence"/>
</dbReference>
<evidence type="ECO:0000313" key="2">
    <source>
        <dbReference type="EMBL" id="MCL3999137.1"/>
    </source>
</evidence>
<organism evidence="2 3">
    <name type="scientific">Streptomyces lavenduligriseus</name>
    <dbReference type="NCBI Taxonomy" id="67315"/>
    <lineage>
        <taxon>Bacteria</taxon>
        <taxon>Bacillati</taxon>
        <taxon>Actinomycetota</taxon>
        <taxon>Actinomycetes</taxon>
        <taxon>Kitasatosporales</taxon>
        <taxon>Streptomycetaceae</taxon>
        <taxon>Streptomyces</taxon>
    </lineage>
</organism>
<feature type="region of interest" description="Disordered" evidence="1">
    <location>
        <begin position="110"/>
        <end position="130"/>
    </location>
</feature>
<gene>
    <name evidence="2" type="ORF">M4438_37590</name>
</gene>
<keyword evidence="3" id="KW-1185">Reference proteome</keyword>
<feature type="non-terminal residue" evidence="2">
    <location>
        <position position="1"/>
    </location>
</feature>
<evidence type="ECO:0000256" key="1">
    <source>
        <dbReference type="SAM" id="MobiDB-lite"/>
    </source>
</evidence>
<evidence type="ECO:0000313" key="3">
    <source>
        <dbReference type="Proteomes" id="UP001202052"/>
    </source>
</evidence>
<comment type="caution">
    <text evidence="2">The sequence shown here is derived from an EMBL/GenBank/DDBJ whole genome shotgun (WGS) entry which is preliminary data.</text>
</comment>
<protein>
    <submittedName>
        <fullName evidence="2">Uncharacterized protein</fullName>
    </submittedName>
</protein>
<name>A0ABT0P5X2_9ACTN</name>
<dbReference type="RefSeq" id="WP_249493657.1">
    <property type="nucleotide sequence ID" value="NZ_JAMCCK010000161.1"/>
</dbReference>
<proteinExistence type="predicted"/>
<dbReference type="EMBL" id="JAMCCK010000161">
    <property type="protein sequence ID" value="MCL3999137.1"/>
    <property type="molecule type" value="Genomic_DNA"/>
</dbReference>
<accession>A0ABT0P5X2</accession>
<sequence>GEEIIQAFEELNPNSTARDDVSRGVANERNTTVDPELRKKMLKRIGALGKGRFAQRLAAHIAQVDLQGRIRAATQTPWDRPLDEQALRRLDTAAYLFLAMERISRAARGTSLFPGPTVPHVNGQGTDADQ</sequence>
<reference evidence="2 3" key="1">
    <citation type="submission" date="2022-05" db="EMBL/GenBank/DDBJ databases">
        <title>Genome Resource of Streptomyces lavenduligriseus GA1-1, a Strain with Broad-Spectrum Antifungal Activity against Phytopathogenic Fungi.</title>
        <authorList>
            <person name="Qi D."/>
        </authorList>
    </citation>
    <scope>NUCLEOTIDE SEQUENCE [LARGE SCALE GENOMIC DNA]</scope>
    <source>
        <strain evidence="2 3">GA1-1</strain>
    </source>
</reference>